<dbReference type="OrthoDB" id="10599637at2759"/>
<dbReference type="EnsemblMetazoa" id="CapteT209431">
    <property type="protein sequence ID" value="CapteP209431"/>
    <property type="gene ID" value="CapteG209431"/>
</dbReference>
<sequence>MVRKNRDGYLAFGNLSLKSNLKLIEDHIYHRGNDQFDPAWYQDFYFVFEHQGLAALAFWTGSLFAEQIRQKQEGYALLEISGDRETGKTTLTKLLWRLLGVSKYEGVDPMKMNERALARKFAQGGNIPMVMIEGDRNEAKKRSMFDYDWLKTTWEGGTIRGTGFKNHGLETNEDPFKGSVMVVQNMSIDGSDALLSRFVHLHMKARGYNADVEKAIHRLRERDIEEMASYRNRIL</sequence>
<evidence type="ECO:0000313" key="3">
    <source>
        <dbReference type="Proteomes" id="UP000014760"/>
    </source>
</evidence>
<dbReference type="Proteomes" id="UP000014760">
    <property type="component" value="Unassembled WGS sequence"/>
</dbReference>
<name>R7U7L5_CAPTE</name>
<accession>R7U7L5</accession>
<dbReference type="HOGENOM" id="CLU_1182683_0_0_1"/>
<reference evidence="2" key="3">
    <citation type="submission" date="2015-06" db="UniProtKB">
        <authorList>
            <consortium name="EnsemblMetazoa"/>
        </authorList>
    </citation>
    <scope>IDENTIFICATION</scope>
</reference>
<feature type="non-terminal residue" evidence="1">
    <location>
        <position position="235"/>
    </location>
</feature>
<evidence type="ECO:0000313" key="1">
    <source>
        <dbReference type="EMBL" id="ELU02360.1"/>
    </source>
</evidence>
<organism evidence="1">
    <name type="scientific">Capitella teleta</name>
    <name type="common">Polychaete worm</name>
    <dbReference type="NCBI Taxonomy" id="283909"/>
    <lineage>
        <taxon>Eukaryota</taxon>
        <taxon>Metazoa</taxon>
        <taxon>Spiralia</taxon>
        <taxon>Lophotrochozoa</taxon>
        <taxon>Annelida</taxon>
        <taxon>Polychaeta</taxon>
        <taxon>Sedentaria</taxon>
        <taxon>Scolecida</taxon>
        <taxon>Capitellidae</taxon>
        <taxon>Capitella</taxon>
    </lineage>
</organism>
<evidence type="ECO:0000313" key="2">
    <source>
        <dbReference type="EnsemblMetazoa" id="CapteP209431"/>
    </source>
</evidence>
<protein>
    <recommendedName>
        <fullName evidence="4">SF3 helicase domain-containing protein</fullName>
    </recommendedName>
</protein>
<reference evidence="3" key="1">
    <citation type="submission" date="2012-12" db="EMBL/GenBank/DDBJ databases">
        <authorList>
            <person name="Hellsten U."/>
            <person name="Grimwood J."/>
            <person name="Chapman J.A."/>
            <person name="Shapiro H."/>
            <person name="Aerts A."/>
            <person name="Otillar R.P."/>
            <person name="Terry A.Y."/>
            <person name="Boore J.L."/>
            <person name="Simakov O."/>
            <person name="Marletaz F."/>
            <person name="Cho S.-J."/>
            <person name="Edsinger-Gonzales E."/>
            <person name="Havlak P."/>
            <person name="Kuo D.-H."/>
            <person name="Larsson T."/>
            <person name="Lv J."/>
            <person name="Arendt D."/>
            <person name="Savage R."/>
            <person name="Osoegawa K."/>
            <person name="de Jong P."/>
            <person name="Lindberg D.R."/>
            <person name="Seaver E.C."/>
            <person name="Weisblat D.A."/>
            <person name="Putnam N.H."/>
            <person name="Grigoriev I.V."/>
            <person name="Rokhsar D.S."/>
        </authorList>
    </citation>
    <scope>NUCLEOTIDE SEQUENCE</scope>
    <source>
        <strain evidence="3">I ESC-2004</strain>
    </source>
</reference>
<keyword evidence="3" id="KW-1185">Reference proteome</keyword>
<dbReference type="EMBL" id="KB304139">
    <property type="protein sequence ID" value="ELU02360.1"/>
    <property type="molecule type" value="Genomic_DNA"/>
</dbReference>
<reference evidence="1 3" key="2">
    <citation type="journal article" date="2013" name="Nature">
        <title>Insights into bilaterian evolution from three spiralian genomes.</title>
        <authorList>
            <person name="Simakov O."/>
            <person name="Marletaz F."/>
            <person name="Cho S.J."/>
            <person name="Edsinger-Gonzales E."/>
            <person name="Havlak P."/>
            <person name="Hellsten U."/>
            <person name="Kuo D.H."/>
            <person name="Larsson T."/>
            <person name="Lv J."/>
            <person name="Arendt D."/>
            <person name="Savage R."/>
            <person name="Osoegawa K."/>
            <person name="de Jong P."/>
            <person name="Grimwood J."/>
            <person name="Chapman J.A."/>
            <person name="Shapiro H."/>
            <person name="Aerts A."/>
            <person name="Otillar R.P."/>
            <person name="Terry A.Y."/>
            <person name="Boore J.L."/>
            <person name="Grigoriev I.V."/>
            <person name="Lindberg D.R."/>
            <person name="Seaver E.C."/>
            <person name="Weisblat D.A."/>
            <person name="Putnam N.H."/>
            <person name="Rokhsar D.S."/>
        </authorList>
    </citation>
    <scope>NUCLEOTIDE SEQUENCE</scope>
    <source>
        <strain evidence="1 3">I ESC-2004</strain>
    </source>
</reference>
<proteinExistence type="predicted"/>
<dbReference type="AlphaFoldDB" id="R7U7L5"/>
<evidence type="ECO:0008006" key="4">
    <source>
        <dbReference type="Google" id="ProtNLM"/>
    </source>
</evidence>
<dbReference type="EMBL" id="AMQN01046161">
    <property type="status" value="NOT_ANNOTATED_CDS"/>
    <property type="molecule type" value="Genomic_DNA"/>
</dbReference>
<gene>
    <name evidence="1" type="ORF">CAPTEDRAFT_209431</name>
</gene>